<dbReference type="InterPro" id="IPR032710">
    <property type="entry name" value="NTF2-like_dom_sf"/>
</dbReference>
<feature type="domain" description="SnoaL-like" evidence="1">
    <location>
        <begin position="10"/>
        <end position="104"/>
    </location>
</feature>
<dbReference type="AlphaFoldDB" id="A0A323UYK2"/>
<dbReference type="RefSeq" id="WP_110785113.1">
    <property type="nucleotide sequence ID" value="NZ_QKQS01000008.1"/>
</dbReference>
<sequence>MAVDLPAPIAAYFAADRGRDADAVARCFAEDAVVKDENRAHAGREAIRRWKADTSTQFSYTVAPFRIDTVGHRIVVTSHLTGNFPGSPIDLRYFFALDGDRIAELEIVP</sequence>
<organism evidence="2 3">
    <name type="scientific">Rhodopseudomonas palustris</name>
    <dbReference type="NCBI Taxonomy" id="1076"/>
    <lineage>
        <taxon>Bacteria</taxon>
        <taxon>Pseudomonadati</taxon>
        <taxon>Pseudomonadota</taxon>
        <taxon>Alphaproteobacteria</taxon>
        <taxon>Hyphomicrobiales</taxon>
        <taxon>Nitrobacteraceae</taxon>
        <taxon>Rhodopseudomonas</taxon>
    </lineage>
</organism>
<evidence type="ECO:0000313" key="2">
    <source>
        <dbReference type="EMBL" id="PZA12908.1"/>
    </source>
</evidence>
<protein>
    <submittedName>
        <fullName evidence="2">Nuclear transport factor 2 family protein</fullName>
    </submittedName>
</protein>
<dbReference type="Gene3D" id="3.10.450.50">
    <property type="match status" value="1"/>
</dbReference>
<dbReference type="OrthoDB" id="8684708at2"/>
<name>A0A323UYK2_RHOPL</name>
<gene>
    <name evidence="2" type="ORF">DNX69_05355</name>
</gene>
<comment type="caution">
    <text evidence="2">The sequence shown here is derived from an EMBL/GenBank/DDBJ whole genome shotgun (WGS) entry which is preliminary data.</text>
</comment>
<dbReference type="Proteomes" id="UP000248134">
    <property type="component" value="Unassembled WGS sequence"/>
</dbReference>
<accession>A0A323UYK2</accession>
<proteinExistence type="predicted"/>
<dbReference type="SUPFAM" id="SSF54427">
    <property type="entry name" value="NTF2-like"/>
    <property type="match status" value="1"/>
</dbReference>
<dbReference type="Pfam" id="PF12680">
    <property type="entry name" value="SnoaL_2"/>
    <property type="match status" value="1"/>
</dbReference>
<evidence type="ECO:0000259" key="1">
    <source>
        <dbReference type="Pfam" id="PF12680"/>
    </source>
</evidence>
<reference evidence="2 3" key="1">
    <citation type="submission" date="2018-06" db="EMBL/GenBank/DDBJ databases">
        <title>Draft Whole-Genome Sequence of the purple photosynthetic bacterium Rhodospeudomonas palustris XCP.</title>
        <authorList>
            <person name="Rayyan A."/>
            <person name="Meyer T.E."/>
            <person name="Kyndt J.A."/>
        </authorList>
    </citation>
    <scope>NUCLEOTIDE SEQUENCE [LARGE SCALE GENOMIC DNA]</scope>
    <source>
        <strain evidence="2 3">XCP</strain>
    </source>
</reference>
<dbReference type="EMBL" id="QKQS01000008">
    <property type="protein sequence ID" value="PZA12908.1"/>
    <property type="molecule type" value="Genomic_DNA"/>
</dbReference>
<dbReference type="InterPro" id="IPR037401">
    <property type="entry name" value="SnoaL-like"/>
</dbReference>
<evidence type="ECO:0000313" key="3">
    <source>
        <dbReference type="Proteomes" id="UP000248134"/>
    </source>
</evidence>